<evidence type="ECO:0000313" key="2">
    <source>
        <dbReference type="EMBL" id="KAJ8889133.1"/>
    </source>
</evidence>
<accession>A0ABQ9HZD9</accession>
<dbReference type="Proteomes" id="UP001159363">
    <property type="component" value="Chromosome 3"/>
</dbReference>
<feature type="compositionally biased region" description="Polar residues" evidence="1">
    <location>
        <begin position="142"/>
        <end position="160"/>
    </location>
</feature>
<feature type="region of interest" description="Disordered" evidence="1">
    <location>
        <begin position="129"/>
        <end position="172"/>
    </location>
</feature>
<comment type="caution">
    <text evidence="2">The sequence shown here is derived from an EMBL/GenBank/DDBJ whole genome shotgun (WGS) entry which is preliminary data.</text>
</comment>
<evidence type="ECO:0000256" key="1">
    <source>
        <dbReference type="SAM" id="MobiDB-lite"/>
    </source>
</evidence>
<reference evidence="2 3" key="1">
    <citation type="submission" date="2023-02" db="EMBL/GenBank/DDBJ databases">
        <title>LHISI_Scaffold_Assembly.</title>
        <authorList>
            <person name="Stuart O.P."/>
            <person name="Cleave R."/>
            <person name="Magrath M.J.L."/>
            <person name="Mikheyev A.S."/>
        </authorList>
    </citation>
    <scope>NUCLEOTIDE SEQUENCE [LARGE SCALE GENOMIC DNA]</scope>
    <source>
        <strain evidence="2">Daus_M_001</strain>
        <tissue evidence="2">Leg muscle</tissue>
    </source>
</reference>
<keyword evidence="3" id="KW-1185">Reference proteome</keyword>
<dbReference type="EMBL" id="JARBHB010000003">
    <property type="protein sequence ID" value="KAJ8889133.1"/>
    <property type="molecule type" value="Genomic_DNA"/>
</dbReference>
<proteinExistence type="predicted"/>
<organism evidence="2 3">
    <name type="scientific">Dryococelus australis</name>
    <dbReference type="NCBI Taxonomy" id="614101"/>
    <lineage>
        <taxon>Eukaryota</taxon>
        <taxon>Metazoa</taxon>
        <taxon>Ecdysozoa</taxon>
        <taxon>Arthropoda</taxon>
        <taxon>Hexapoda</taxon>
        <taxon>Insecta</taxon>
        <taxon>Pterygota</taxon>
        <taxon>Neoptera</taxon>
        <taxon>Polyneoptera</taxon>
        <taxon>Phasmatodea</taxon>
        <taxon>Verophasmatodea</taxon>
        <taxon>Anareolatae</taxon>
        <taxon>Phasmatidae</taxon>
        <taxon>Eurycanthinae</taxon>
        <taxon>Dryococelus</taxon>
    </lineage>
</organism>
<gene>
    <name evidence="2" type="ORF">PR048_008627</name>
</gene>
<name>A0ABQ9HZD9_9NEOP</name>
<sequence>MDERGVGWTPRLRSRSERTIRVTLTRTPSASSLLRARRAIGDADQEDTYYFGRHIRALCHLYARRGDCIAMLGTASRHRAGRRTFVAIWRGEVRYGGERAIWRGEIWAAIDIVVLRVLGSEVSAGMQGEREIPEKTFRRAASSGTINSSENLGATPQRNNPGYPKRETRSTLATTLQQPRLHGGYWLLLRAPRMYSSEQAPAYLATVRHTPLLKIRSRRNAWWQCRLSILLALWSSHLPRFSASNTLTYATSAYAAPGDIQYFVLFIPNVTEPSTLESCTLVGGRVRIMILYYDRPMRYPLHHDDSLTASLKISLLNYCFFRPSPHPAVETMLKRCKRLHGVTGAAEVHSATTSRRLLIRVGACFSPSRGTVALPHATPARRFSQSRLASPRRDVVSSLTLDRQRLVGLCSHPRVQRRVTWRAVTPSGGWLTQYQPAIGCSRPVLSLQFLVQAELRAGTSMRTKLANHERTVVVHWADSETQVFVQLCSDMYLEVAAAAYMYINLALRKKGKGWWQTRFFELTEQYGGSTLMADFKFQGFVFRPLHDTQGTQTKHSILSKIRNKTGRMELQA</sequence>
<protein>
    <submittedName>
        <fullName evidence="2">Uncharacterized protein</fullName>
    </submittedName>
</protein>
<evidence type="ECO:0000313" key="3">
    <source>
        <dbReference type="Proteomes" id="UP001159363"/>
    </source>
</evidence>